<evidence type="ECO:0000256" key="1">
    <source>
        <dbReference type="SAM" id="SignalP"/>
    </source>
</evidence>
<protein>
    <submittedName>
        <fullName evidence="2">Uncharacterized protein</fullName>
    </submittedName>
</protein>
<proteinExistence type="predicted"/>
<accession>A0A811KM51</accession>
<feature type="chain" id="PRO_5035595038" evidence="1">
    <location>
        <begin position="18"/>
        <end position="175"/>
    </location>
</feature>
<gene>
    <name evidence="2" type="ORF">BOKJ2_LOCUS6711</name>
</gene>
<name>A0A811KM51_9BILA</name>
<evidence type="ECO:0000313" key="3">
    <source>
        <dbReference type="Proteomes" id="UP000614601"/>
    </source>
</evidence>
<keyword evidence="3" id="KW-1185">Reference proteome</keyword>
<dbReference type="AlphaFoldDB" id="A0A811KM51"/>
<dbReference type="EMBL" id="CAJFDH010000003">
    <property type="protein sequence ID" value="CAD5216685.1"/>
    <property type="molecule type" value="Genomic_DNA"/>
</dbReference>
<sequence>MIKRLCSYFIFLTIANAATVYKRRPRLHRRHLDPSLLNDDWFGRRPDPADGPRGIYNLPCVVGPDEDDLNVDCGSLPAENSNCVSRMMATLRKSCTYPGESAPCFRILNCKKGDPLCNGVDSYYDYDAKSIVHPAEMFHLAFELCINHDNPYPHAKEFCCATKECRQKCYPTKLF</sequence>
<keyword evidence="1" id="KW-0732">Signal</keyword>
<dbReference type="EMBL" id="CAJFCW020000003">
    <property type="protein sequence ID" value="CAG9106423.1"/>
    <property type="molecule type" value="Genomic_DNA"/>
</dbReference>
<dbReference type="Proteomes" id="UP000783686">
    <property type="component" value="Unassembled WGS sequence"/>
</dbReference>
<organism evidence="2 3">
    <name type="scientific">Bursaphelenchus okinawaensis</name>
    <dbReference type="NCBI Taxonomy" id="465554"/>
    <lineage>
        <taxon>Eukaryota</taxon>
        <taxon>Metazoa</taxon>
        <taxon>Ecdysozoa</taxon>
        <taxon>Nematoda</taxon>
        <taxon>Chromadorea</taxon>
        <taxon>Rhabditida</taxon>
        <taxon>Tylenchina</taxon>
        <taxon>Tylenchomorpha</taxon>
        <taxon>Aphelenchoidea</taxon>
        <taxon>Aphelenchoididae</taxon>
        <taxon>Bursaphelenchus</taxon>
    </lineage>
</organism>
<feature type="signal peptide" evidence="1">
    <location>
        <begin position="1"/>
        <end position="17"/>
    </location>
</feature>
<comment type="caution">
    <text evidence="2">The sequence shown here is derived from an EMBL/GenBank/DDBJ whole genome shotgun (WGS) entry which is preliminary data.</text>
</comment>
<dbReference type="Proteomes" id="UP000614601">
    <property type="component" value="Unassembled WGS sequence"/>
</dbReference>
<reference evidence="2" key="1">
    <citation type="submission" date="2020-09" db="EMBL/GenBank/DDBJ databases">
        <authorList>
            <person name="Kikuchi T."/>
        </authorList>
    </citation>
    <scope>NUCLEOTIDE SEQUENCE</scope>
    <source>
        <strain evidence="2">SH1</strain>
    </source>
</reference>
<dbReference type="OrthoDB" id="10617482at2759"/>
<evidence type="ECO:0000313" key="2">
    <source>
        <dbReference type="EMBL" id="CAD5216685.1"/>
    </source>
</evidence>